<name>A0A102WX54_9BURK</name>
<keyword evidence="1" id="KW-1133">Transmembrane helix</keyword>
<comment type="function">
    <text evidence="1">Involved in the import of queuosine (Q) precursors, required for Q precursor salvage.</text>
</comment>
<keyword evidence="1" id="KW-1003">Cell membrane</keyword>
<dbReference type="AlphaFoldDB" id="A0A102WX54"/>
<feature type="transmembrane region" description="Helical" evidence="1">
    <location>
        <begin position="91"/>
        <end position="108"/>
    </location>
</feature>
<dbReference type="InterPro" id="IPR003744">
    <property type="entry name" value="YhhQ"/>
</dbReference>
<comment type="caution">
    <text evidence="2">The sequence shown here is derived from an EMBL/GenBank/DDBJ whole genome shotgun (WGS) entry which is preliminary data.</text>
</comment>
<feature type="transmembrane region" description="Helical" evidence="1">
    <location>
        <begin position="156"/>
        <end position="175"/>
    </location>
</feature>
<feature type="transmembrane region" description="Helical" evidence="1">
    <location>
        <begin position="236"/>
        <end position="262"/>
    </location>
</feature>
<protein>
    <recommendedName>
        <fullName evidence="1">Probable queuosine precursor transporter</fullName>
        <shortName evidence="1">Q precursor transporter</shortName>
    </recommendedName>
</protein>
<organism evidence="2 3">
    <name type="scientific">Burkholderia ubonensis</name>
    <dbReference type="NCBI Taxonomy" id="101571"/>
    <lineage>
        <taxon>Bacteria</taxon>
        <taxon>Pseudomonadati</taxon>
        <taxon>Pseudomonadota</taxon>
        <taxon>Betaproteobacteria</taxon>
        <taxon>Burkholderiales</taxon>
        <taxon>Burkholderiaceae</taxon>
        <taxon>Burkholderia</taxon>
        <taxon>Burkholderia cepacia complex</taxon>
    </lineage>
</organism>
<dbReference type="GO" id="GO:0022857">
    <property type="term" value="F:transmembrane transporter activity"/>
    <property type="evidence" value="ECO:0007669"/>
    <property type="project" value="UniProtKB-UniRule"/>
</dbReference>
<accession>A0A102WX54</accession>
<comment type="subcellular location">
    <subcellularLocation>
        <location evidence="1">Cell inner membrane</location>
        <topology evidence="1">Multi-pass membrane protein</topology>
    </subcellularLocation>
</comment>
<proteinExistence type="inferred from homology"/>
<dbReference type="Proteomes" id="UP000065521">
    <property type="component" value="Unassembled WGS sequence"/>
</dbReference>
<comment type="similarity">
    <text evidence="1">Belongs to the vitamin uptake transporter (VUT/ECF) (TC 2.A.88) family. Q precursor transporter subfamily.</text>
</comment>
<gene>
    <name evidence="2" type="ORF">WI38_10170</name>
</gene>
<feature type="transmembrane region" description="Helical" evidence="1">
    <location>
        <begin position="268"/>
        <end position="291"/>
    </location>
</feature>
<dbReference type="HAMAP" id="MF_02088">
    <property type="entry name" value="Q_prec_transport"/>
    <property type="match status" value="1"/>
</dbReference>
<feature type="transmembrane region" description="Helical" evidence="1">
    <location>
        <begin position="114"/>
        <end position="135"/>
    </location>
</feature>
<reference evidence="2 3" key="1">
    <citation type="submission" date="2015-11" db="EMBL/GenBank/DDBJ databases">
        <title>Expanding the genomic diversity of Burkholderia species for the development of highly accurate diagnostics.</title>
        <authorList>
            <person name="Sahl J."/>
            <person name="Keim P."/>
            <person name="Wagner D."/>
        </authorList>
    </citation>
    <scope>NUCLEOTIDE SEQUENCE [LARGE SCALE GENOMIC DNA]</scope>
    <source>
        <strain evidence="2 3">RF32-BP4</strain>
    </source>
</reference>
<dbReference type="PANTHER" id="PTHR34300:SF2">
    <property type="entry name" value="QUEUOSINE PRECURSOR TRANSPORTER-RELATED"/>
    <property type="match status" value="1"/>
</dbReference>
<evidence type="ECO:0000313" key="2">
    <source>
        <dbReference type="EMBL" id="KUZ92499.1"/>
    </source>
</evidence>
<dbReference type="GO" id="GO:0005886">
    <property type="term" value="C:plasma membrane"/>
    <property type="evidence" value="ECO:0007669"/>
    <property type="project" value="UniProtKB-SubCell"/>
</dbReference>
<feature type="transmembrane region" description="Helical" evidence="1">
    <location>
        <begin position="195"/>
        <end position="215"/>
    </location>
</feature>
<keyword evidence="1" id="KW-0813">Transport</keyword>
<evidence type="ECO:0000256" key="1">
    <source>
        <dbReference type="HAMAP-Rule" id="MF_02088"/>
    </source>
</evidence>
<keyword evidence="1" id="KW-0997">Cell inner membrane</keyword>
<dbReference type="Pfam" id="PF02592">
    <property type="entry name" value="Vut_1"/>
    <property type="match status" value="1"/>
</dbReference>
<dbReference type="PANTHER" id="PTHR34300">
    <property type="entry name" value="QUEUOSINE PRECURSOR TRANSPORTER-RELATED"/>
    <property type="match status" value="1"/>
</dbReference>
<keyword evidence="1" id="KW-0812">Transmembrane</keyword>
<keyword evidence="1" id="KW-0472">Membrane</keyword>
<evidence type="ECO:0000313" key="3">
    <source>
        <dbReference type="Proteomes" id="UP000065521"/>
    </source>
</evidence>
<dbReference type="NCBIfam" id="TIGR00697">
    <property type="entry name" value="queuosine precursor transporter"/>
    <property type="match status" value="1"/>
</dbReference>
<dbReference type="EMBL" id="LOTN01000021">
    <property type="protein sequence ID" value="KUZ92499.1"/>
    <property type="molecule type" value="Genomic_DNA"/>
</dbReference>
<sequence>MTSHREPIMESASHEIEAVIEPSLESDALQVLVRVRDSGTTFRMSPRELNTKAWLDKFSREDVAHIGFLNAATYTDQPIPLSYFPTRKHQLTPAVLLLALLYAGFLMLSNVTGARVIAVTLGGITFGIPAALIAFPMTYAFSTIITEVYGYRVSRMVIWGGLAVNLMFIIGTWLLSLPPGLPSWEAQNPTLAAAYPALALEFARTFVASTVAYFCGEFVNTTFLAKLKIASAGRHLWARIVSSTGVAIVIDSTLFCVILFWGRLPNDVVLTMIGIQIAVKVTYELVLLPVVTTASRRLKQMDQIDYYDYHTSFNPFSFKD</sequence>